<dbReference type="Pfam" id="PF03009">
    <property type="entry name" value="GDPD"/>
    <property type="match status" value="1"/>
</dbReference>
<keyword evidence="2" id="KW-0378">Hydrolase</keyword>
<dbReference type="PANTHER" id="PTHR46211">
    <property type="entry name" value="GLYCEROPHOSPHORYL DIESTER PHOSPHODIESTERASE"/>
    <property type="match status" value="1"/>
</dbReference>
<dbReference type="Gene3D" id="3.20.20.190">
    <property type="entry name" value="Phosphatidylinositol (PI) phosphodiesterase"/>
    <property type="match status" value="1"/>
</dbReference>
<dbReference type="InterPro" id="IPR030395">
    <property type="entry name" value="GP_PDE_dom"/>
</dbReference>
<keyword evidence="3" id="KW-1185">Reference proteome</keyword>
<comment type="caution">
    <text evidence="2">The sequence shown here is derived from an EMBL/GenBank/DDBJ whole genome shotgun (WGS) entry which is preliminary data.</text>
</comment>
<dbReference type="PROSITE" id="PS51704">
    <property type="entry name" value="GP_PDE"/>
    <property type="match status" value="1"/>
</dbReference>
<accession>A0ABS2RH46</accession>
<evidence type="ECO:0000313" key="2">
    <source>
        <dbReference type="EMBL" id="MBM7798321.1"/>
    </source>
</evidence>
<dbReference type="PANTHER" id="PTHR46211:SF1">
    <property type="entry name" value="GLYCEROPHOSPHODIESTER PHOSPHODIESTERASE, CYTOPLASMIC"/>
    <property type="match status" value="1"/>
</dbReference>
<dbReference type="InterPro" id="IPR017946">
    <property type="entry name" value="PLC-like_Pdiesterase_TIM-brl"/>
</dbReference>
<dbReference type="RefSeq" id="WP_204916881.1">
    <property type="nucleotide sequence ID" value="NZ_BAAAQP010000011.1"/>
</dbReference>
<dbReference type="EC" id="3.1.4.46" evidence="2"/>
<organism evidence="2 3">
    <name type="scientific">Microlunatus panaciterrae</name>
    <dbReference type="NCBI Taxonomy" id="400768"/>
    <lineage>
        <taxon>Bacteria</taxon>
        <taxon>Bacillati</taxon>
        <taxon>Actinomycetota</taxon>
        <taxon>Actinomycetes</taxon>
        <taxon>Propionibacteriales</taxon>
        <taxon>Propionibacteriaceae</taxon>
        <taxon>Microlunatus</taxon>
    </lineage>
</organism>
<protein>
    <submittedName>
        <fullName evidence="2">Glycerophosphoryl diester phosphodiesterase</fullName>
        <ecNumber evidence="2">3.1.4.46</ecNumber>
    </submittedName>
</protein>
<sequence length="240" mass="26266">MIIFGHRGARFEAPENTVAGFAYAKRIGLRAVEFDVRMTSDDQLVVIHDATVDRTTDGTGPVAEQSLARLRELDARAVFPDWADPCGVPTLDEVLAEVGDLEQLEIEIKKDKAGRSEQIVQTVLDTLENHQVDAEVTITSFHVDSLRLVQRLAPEQQRGYVGEWDSDAFLDIARWLGASRAGMPHETGSAERARAAHELGLSVIGWPCNVAAEVELFRSWDADAVCSDCPSSIVELVAVG</sequence>
<proteinExistence type="predicted"/>
<gene>
    <name evidence="2" type="ORF">JOE57_001242</name>
</gene>
<evidence type="ECO:0000259" key="1">
    <source>
        <dbReference type="PROSITE" id="PS51704"/>
    </source>
</evidence>
<dbReference type="EMBL" id="JAFBCF010000001">
    <property type="protein sequence ID" value="MBM7798321.1"/>
    <property type="molecule type" value="Genomic_DNA"/>
</dbReference>
<dbReference type="GO" id="GO:0008889">
    <property type="term" value="F:glycerophosphodiester phosphodiesterase activity"/>
    <property type="evidence" value="ECO:0007669"/>
    <property type="project" value="UniProtKB-EC"/>
</dbReference>
<dbReference type="Proteomes" id="UP000704762">
    <property type="component" value="Unassembled WGS sequence"/>
</dbReference>
<dbReference type="SUPFAM" id="SSF51695">
    <property type="entry name" value="PLC-like phosphodiesterases"/>
    <property type="match status" value="1"/>
</dbReference>
<name>A0ABS2RH46_9ACTN</name>
<feature type="domain" description="GP-PDE" evidence="1">
    <location>
        <begin position="1"/>
        <end position="237"/>
    </location>
</feature>
<evidence type="ECO:0000313" key="3">
    <source>
        <dbReference type="Proteomes" id="UP000704762"/>
    </source>
</evidence>
<reference evidence="2 3" key="1">
    <citation type="submission" date="2021-01" db="EMBL/GenBank/DDBJ databases">
        <title>Sequencing the genomes of 1000 actinobacteria strains.</title>
        <authorList>
            <person name="Klenk H.-P."/>
        </authorList>
    </citation>
    <scope>NUCLEOTIDE SEQUENCE [LARGE SCALE GENOMIC DNA]</scope>
    <source>
        <strain evidence="2 3">DSM 18662</strain>
    </source>
</reference>